<dbReference type="AlphaFoldDB" id="A0AA38H8B3"/>
<reference evidence="6" key="1">
    <citation type="journal article" date="2022" name="G3 (Bethesda)">
        <title>High quality genome of the basidiomycete yeast Dioszegia hungarica PDD-24b-2 isolated from cloud water.</title>
        <authorList>
            <person name="Jarrige D."/>
            <person name="Haridas S."/>
            <person name="Bleykasten-Grosshans C."/>
            <person name="Joly M."/>
            <person name="Nadalig T."/>
            <person name="Sancelme M."/>
            <person name="Vuilleumier S."/>
            <person name="Grigoriev I.V."/>
            <person name="Amato P."/>
            <person name="Bringel F."/>
        </authorList>
    </citation>
    <scope>NUCLEOTIDE SEQUENCE</scope>
    <source>
        <strain evidence="6">PDD-24b-2</strain>
    </source>
</reference>
<dbReference type="PANTHER" id="PTHR15590:SF0">
    <property type="entry name" value="CX9C MOTIF-CONTAINING PROTEIN 4"/>
    <property type="match status" value="1"/>
</dbReference>
<proteinExistence type="inferred from homology"/>
<evidence type="ECO:0000256" key="5">
    <source>
        <dbReference type="ARBA" id="ARBA00023157"/>
    </source>
</evidence>
<gene>
    <name evidence="6" type="ORF">MKK02DRAFT_16672</name>
</gene>
<dbReference type="Pfam" id="PF08991">
    <property type="entry name" value="CMC4"/>
    <property type="match status" value="1"/>
</dbReference>
<sequence>ACAIQDCLGKYNYNEAKCQSYVAALYRCCDTMYRDAEKRGVGAEEAKSTACPIRSVVERRIKRMEKEEGK</sequence>
<keyword evidence="5" id="KW-1015">Disulfide bond</keyword>
<protein>
    <recommendedName>
        <fullName evidence="3">Cx9C motif-containing protein 4, mitochondrial</fullName>
    </recommendedName>
</protein>
<dbReference type="RefSeq" id="XP_052944393.1">
    <property type="nucleotide sequence ID" value="XM_053085667.1"/>
</dbReference>
<dbReference type="EMBL" id="JAKWFO010000006">
    <property type="protein sequence ID" value="KAI9634616.1"/>
    <property type="molecule type" value="Genomic_DNA"/>
</dbReference>
<evidence type="ECO:0000256" key="1">
    <source>
        <dbReference type="ARBA" id="ARBA00004569"/>
    </source>
</evidence>
<evidence type="ECO:0000256" key="3">
    <source>
        <dbReference type="ARBA" id="ARBA00019406"/>
    </source>
</evidence>
<comment type="caution">
    <text evidence="6">The sequence shown here is derived from an EMBL/GenBank/DDBJ whole genome shotgun (WGS) entry which is preliminary data.</text>
</comment>
<accession>A0AA38H8B3</accession>
<dbReference type="SUPFAM" id="SSF47072">
    <property type="entry name" value="Cysteine alpha-hairpin motif"/>
    <property type="match status" value="1"/>
</dbReference>
<comment type="subcellular location">
    <subcellularLocation>
        <location evidence="1">Mitochondrion intermembrane space</location>
    </subcellularLocation>
</comment>
<feature type="non-terminal residue" evidence="6">
    <location>
        <position position="1"/>
    </location>
</feature>
<dbReference type="Gene3D" id="1.10.287.1130">
    <property type="entry name" value="CytochromE C oxidase copper chaperone"/>
    <property type="match status" value="1"/>
</dbReference>
<dbReference type="InterPro" id="IPR009069">
    <property type="entry name" value="Cys_alpha_HP_mot_SF"/>
</dbReference>
<keyword evidence="7" id="KW-1185">Reference proteome</keyword>
<comment type="similarity">
    <text evidence="2">Belongs to the CMC4 family.</text>
</comment>
<keyword evidence="4" id="KW-0496">Mitochondrion</keyword>
<dbReference type="Proteomes" id="UP001164286">
    <property type="component" value="Unassembled WGS sequence"/>
</dbReference>
<evidence type="ECO:0000313" key="6">
    <source>
        <dbReference type="EMBL" id="KAI9634616.1"/>
    </source>
</evidence>
<dbReference type="GO" id="GO:0005758">
    <property type="term" value="C:mitochondrial intermembrane space"/>
    <property type="evidence" value="ECO:0007669"/>
    <property type="project" value="UniProtKB-SubCell"/>
</dbReference>
<organism evidence="6 7">
    <name type="scientific">Dioszegia hungarica</name>
    <dbReference type="NCBI Taxonomy" id="4972"/>
    <lineage>
        <taxon>Eukaryota</taxon>
        <taxon>Fungi</taxon>
        <taxon>Dikarya</taxon>
        <taxon>Basidiomycota</taxon>
        <taxon>Agaricomycotina</taxon>
        <taxon>Tremellomycetes</taxon>
        <taxon>Tremellales</taxon>
        <taxon>Bulleribasidiaceae</taxon>
        <taxon>Dioszegia</taxon>
    </lineage>
</organism>
<name>A0AA38H8B3_9TREE</name>
<evidence type="ECO:0000256" key="2">
    <source>
        <dbReference type="ARBA" id="ARBA00009858"/>
    </source>
</evidence>
<dbReference type="InterPro" id="IPR027179">
    <property type="entry name" value="CMC4"/>
</dbReference>
<dbReference type="GeneID" id="77724868"/>
<evidence type="ECO:0000313" key="7">
    <source>
        <dbReference type="Proteomes" id="UP001164286"/>
    </source>
</evidence>
<dbReference type="PANTHER" id="PTHR15590">
    <property type="entry name" value="CX9C MOTIF-CONTAINING PROTEIN 4"/>
    <property type="match status" value="1"/>
</dbReference>
<evidence type="ECO:0000256" key="4">
    <source>
        <dbReference type="ARBA" id="ARBA00023128"/>
    </source>
</evidence>